<keyword evidence="4 6" id="KW-0378">Hydrolase</keyword>
<comment type="similarity">
    <text evidence="2 6">Belongs to the peptidase C69 family.</text>
</comment>
<dbReference type="PATRIC" id="fig|1423781.4.peg.958"/>
<keyword evidence="5 6" id="KW-0224">Dipeptidase</keyword>
<dbReference type="EMBL" id="AYYQ01000002">
    <property type="protein sequence ID" value="KRM69751.1"/>
    <property type="molecule type" value="Genomic_DNA"/>
</dbReference>
<dbReference type="PANTHER" id="PTHR12994:SF17">
    <property type="entry name" value="LD30995P"/>
    <property type="match status" value="1"/>
</dbReference>
<reference evidence="7 8" key="1">
    <citation type="journal article" date="2015" name="Genome Announc.">
        <title>Expanding the biotechnology potential of lactobacilli through comparative genomics of 213 strains and associated genera.</title>
        <authorList>
            <person name="Sun Z."/>
            <person name="Harris H.M."/>
            <person name="McCann A."/>
            <person name="Guo C."/>
            <person name="Argimon S."/>
            <person name="Zhang W."/>
            <person name="Yang X."/>
            <person name="Jeffery I.B."/>
            <person name="Cooney J.C."/>
            <person name="Kagawa T.F."/>
            <person name="Liu W."/>
            <person name="Song Y."/>
            <person name="Salvetti E."/>
            <person name="Wrobel A."/>
            <person name="Rasinkangas P."/>
            <person name="Parkhill J."/>
            <person name="Rea M.C."/>
            <person name="O'Sullivan O."/>
            <person name="Ritari J."/>
            <person name="Douillard F.P."/>
            <person name="Paul Ross R."/>
            <person name="Yang R."/>
            <person name="Briner A.E."/>
            <person name="Felis G.E."/>
            <person name="de Vos W.M."/>
            <person name="Barrangou R."/>
            <person name="Klaenhammer T.R."/>
            <person name="Caufield P.W."/>
            <person name="Cui Y."/>
            <person name="Zhang H."/>
            <person name="O'Toole P.W."/>
        </authorList>
    </citation>
    <scope>NUCLEOTIDE SEQUENCE [LARGE SCALE GENOMIC DNA]</scope>
    <source>
        <strain evidence="7 8">DSM 23829</strain>
    </source>
</reference>
<dbReference type="InterPro" id="IPR047804">
    <property type="entry name" value="C69_dipept_A-like"/>
</dbReference>
<evidence type="ECO:0000256" key="3">
    <source>
        <dbReference type="ARBA" id="ARBA00022670"/>
    </source>
</evidence>
<dbReference type="GO" id="GO:0070004">
    <property type="term" value="F:cysteine-type exopeptidase activity"/>
    <property type="evidence" value="ECO:0007669"/>
    <property type="project" value="InterPro"/>
</dbReference>
<dbReference type="NCBIfam" id="NF033678">
    <property type="entry name" value="C69_fam_dipept"/>
    <property type="match status" value="1"/>
</dbReference>
<proteinExistence type="inferred from homology"/>
<evidence type="ECO:0000256" key="4">
    <source>
        <dbReference type="ARBA" id="ARBA00022801"/>
    </source>
</evidence>
<dbReference type="GO" id="GO:0006508">
    <property type="term" value="P:proteolysis"/>
    <property type="evidence" value="ECO:0007669"/>
    <property type="project" value="UniProtKB-KW"/>
</dbReference>
<dbReference type="EC" id="3.4.-.-" evidence="6"/>
<evidence type="ECO:0000256" key="5">
    <source>
        <dbReference type="ARBA" id="ARBA00022997"/>
    </source>
</evidence>
<name>A0A0R2ASB5_9LACO</name>
<dbReference type="GO" id="GO:0016805">
    <property type="term" value="F:dipeptidase activity"/>
    <property type="evidence" value="ECO:0007669"/>
    <property type="project" value="UniProtKB-KW"/>
</dbReference>
<evidence type="ECO:0000313" key="8">
    <source>
        <dbReference type="Proteomes" id="UP000052012"/>
    </source>
</evidence>
<dbReference type="InterPro" id="IPR005322">
    <property type="entry name" value="Peptidase_C69"/>
</dbReference>
<evidence type="ECO:0000256" key="1">
    <source>
        <dbReference type="ARBA" id="ARBA00001670"/>
    </source>
</evidence>
<comment type="caution">
    <text evidence="7">The sequence shown here is derived from an EMBL/GenBank/DDBJ whole genome shotgun (WGS) entry which is preliminary data.</text>
</comment>
<sequence length="479" mass="54737">MDYMQKRTSCTAMLVGKDATVDGSTIIARNEDGYAPIGPKKFIVRAAKSEANGYFVSPTTGVKIPLPKEALRYTCEPSDESDHNLYEEAGINEKNVAMSATETTFTNQRFLGFDPLVDDGLNEEGMVNVVLPFINSAREGVKRLGSLIEKYGTGESNGIAFSDNQEIWYLETAGGHHWVAQRIPDDAYAIAPNQVNIQQIDFNDTDNFMWSSDLPEFVEKHNLNNSPEDFNFRNIVGTNSESDIYYNTPRSWYGQKLFSPEVKQAPTSREIPFIQHANRKLSVEDVEYFLSSHYQETEFDPFTNEKEFDKQTFRSIALDRNQISHILQIRNDVDPKYAAIEWVAMGFFAYSPYVPFYTNIETTPINYQKANSEVTMDSAYWMYKILSVLVEPHYHDFINQVNQYREICQSYALRRIDNVDNQIKQMLNESSDEDITDKLTAESIITADSITNKTKKLMQDLIKQSLNLSKITFESGDNL</sequence>
<protein>
    <recommendedName>
        <fullName evidence="6">Dipeptidase</fullName>
        <ecNumber evidence="6">3.4.-.-</ecNumber>
    </recommendedName>
</protein>
<dbReference type="Pfam" id="PF03577">
    <property type="entry name" value="Peptidase_C69"/>
    <property type="match status" value="1"/>
</dbReference>
<dbReference type="STRING" id="1423781.FD06_GL000924"/>
<evidence type="ECO:0000313" key="7">
    <source>
        <dbReference type="EMBL" id="KRM69751.1"/>
    </source>
</evidence>
<gene>
    <name evidence="7" type="ORF">FD06_GL000924</name>
</gene>
<organism evidence="7 8">
    <name type="scientific">Apilactobacillus ozensis DSM 23829 = JCM 17196</name>
    <dbReference type="NCBI Taxonomy" id="1423781"/>
    <lineage>
        <taxon>Bacteria</taxon>
        <taxon>Bacillati</taxon>
        <taxon>Bacillota</taxon>
        <taxon>Bacilli</taxon>
        <taxon>Lactobacillales</taxon>
        <taxon>Lactobacillaceae</taxon>
        <taxon>Apilactobacillus</taxon>
    </lineage>
</organism>
<dbReference type="AlphaFoldDB" id="A0A0R2ASB5"/>
<dbReference type="Gene3D" id="3.60.60.10">
    <property type="entry name" value="Penicillin V Acylase, Chain A"/>
    <property type="match status" value="1"/>
</dbReference>
<dbReference type="Proteomes" id="UP000052012">
    <property type="component" value="Unassembled WGS sequence"/>
</dbReference>
<evidence type="ECO:0000256" key="2">
    <source>
        <dbReference type="ARBA" id="ARBA00007225"/>
    </source>
</evidence>
<comment type="catalytic activity">
    <reaction evidence="1">
        <text>an L-aminoacyl-L-amino acid + H2O = 2 an L-alpha-amino acid</text>
        <dbReference type="Rhea" id="RHEA:48940"/>
        <dbReference type="ChEBI" id="CHEBI:15377"/>
        <dbReference type="ChEBI" id="CHEBI:59869"/>
        <dbReference type="ChEBI" id="CHEBI:77460"/>
        <dbReference type="EC" id="3.4.13.19"/>
    </reaction>
</comment>
<keyword evidence="8" id="KW-1185">Reference proteome</keyword>
<keyword evidence="3 6" id="KW-0645">Protease</keyword>
<accession>A0A0R2ASB5</accession>
<dbReference type="PANTHER" id="PTHR12994">
    <property type="entry name" value="SECERNIN"/>
    <property type="match status" value="1"/>
</dbReference>
<evidence type="ECO:0000256" key="6">
    <source>
        <dbReference type="RuleBase" id="RU364089"/>
    </source>
</evidence>